<name>A0ABZ0Z0N3_9CAUD</name>
<organism evidence="1 2">
    <name type="scientific">phage Lak_Megaphage_RVC_JS4_GC31</name>
    <dbReference type="NCBI Taxonomy" id="3109228"/>
    <lineage>
        <taxon>Viruses</taxon>
        <taxon>Duplodnaviria</taxon>
        <taxon>Heunggongvirae</taxon>
        <taxon>Uroviricota</taxon>
        <taxon>Caudoviricetes</taxon>
        <taxon>Caudoviricetes code 15 clade</taxon>
    </lineage>
</organism>
<reference evidence="1 2" key="1">
    <citation type="submission" date="2023-11" db="EMBL/GenBank/DDBJ databases">
        <authorList>
            <person name="Cook R."/>
            <person name="Crisci M."/>
            <person name="Pye H."/>
            <person name="Adriaenssens E."/>
            <person name="Santini J."/>
        </authorList>
    </citation>
    <scope>NUCLEOTIDE SEQUENCE [LARGE SCALE GENOMIC DNA]</scope>
    <source>
        <strain evidence="1">Lak_Megaphage_RVC_JS4_GC31</strain>
    </source>
</reference>
<evidence type="ECO:0000313" key="2">
    <source>
        <dbReference type="Proteomes" id="UP001349343"/>
    </source>
</evidence>
<proteinExistence type="predicted"/>
<keyword evidence="2" id="KW-1185">Reference proteome</keyword>
<evidence type="ECO:0000313" key="1">
    <source>
        <dbReference type="EMBL" id="WQJ52747.1"/>
    </source>
</evidence>
<protein>
    <submittedName>
        <fullName evidence="1">Uncharacterized protein</fullName>
    </submittedName>
</protein>
<accession>A0ABZ0Z0N3</accession>
<dbReference type="Proteomes" id="UP001349343">
    <property type="component" value="Segment"/>
</dbReference>
<sequence length="64" mass="7788">MHVLQKNYLSFIVKNMKKNDVFYKKISKIYDVYTKPHKYAVKFLIMMNLLKKITNNKTYIVISR</sequence>
<dbReference type="EMBL" id="OR769222">
    <property type="protein sequence ID" value="WQJ52747.1"/>
    <property type="molecule type" value="Genomic_DNA"/>
</dbReference>